<accession>A0A0C4BKV3</accession>
<dbReference type="Proteomes" id="UP000002489">
    <property type="component" value="Unassembled WGS sequence"/>
</dbReference>
<dbReference type="AlphaFoldDB" id="A0A0C4BKV3"/>
<sequence>MDIDVFVITPDPITLAKEDSGVDGSEKKSHSLGFITLSAAQLFLKTLKFLDLKDVFQYTFSIVMVFKTPSWVPKLPFEPPDNIPIPEFINNQAYGRCPLDRSKNPFTCSKTGKSYDAREVAKREDYLARGLRKHLTPEELAGSEWNRVVTNFSYNCIDYVPATHAVHRLSGIVAAASAEYSAADLEYQLRQSGCKTIFTCVPLLPRALEAAASAGIPQNRIFLLPLPHVGNNAPDLATIEDLIVAGQDSPPLDPIIWPAGQGARQVAYLCYSSGTSGLPYKIQKMSVVPPILVQILASQDQYGRWLRTGDEVIVRKSAAGHEHLQVVDRIKELIKTKGIKLPLPS</sequence>
<dbReference type="GO" id="GO:0016405">
    <property type="term" value="F:CoA-ligase activity"/>
    <property type="evidence" value="ECO:0007669"/>
    <property type="project" value="TreeGrafter"/>
</dbReference>
<dbReference type="InterPro" id="IPR000873">
    <property type="entry name" value="AMP-dep_synth/lig_dom"/>
</dbReference>
<name>A0A0C4BKV3_FUSOF</name>
<proteinExistence type="predicted"/>
<dbReference type="PANTHER" id="PTHR24096:SF422">
    <property type="entry name" value="BCDNA.GH02901"/>
    <property type="match status" value="1"/>
</dbReference>
<dbReference type="EnsemblFungi" id="FOXG_16040T0">
    <property type="protein sequence ID" value="FOXG_16040P0"/>
    <property type="gene ID" value="FOXG_16040"/>
</dbReference>
<protein>
    <recommendedName>
        <fullName evidence="1">AMP-dependent synthetase/ligase domain-containing protein</fullName>
    </recommendedName>
</protein>
<evidence type="ECO:0000313" key="3">
    <source>
        <dbReference type="Proteomes" id="UP000002489"/>
    </source>
</evidence>
<organism evidence="2 3">
    <name type="scientific">Fusarium oxysporum (strain Fo5176)</name>
    <name type="common">Fusarium vascular wilt</name>
    <dbReference type="NCBI Taxonomy" id="660025"/>
    <lineage>
        <taxon>Eukaryota</taxon>
        <taxon>Fungi</taxon>
        <taxon>Dikarya</taxon>
        <taxon>Ascomycota</taxon>
        <taxon>Pezizomycotina</taxon>
        <taxon>Sordariomycetes</taxon>
        <taxon>Hypocreomycetidae</taxon>
        <taxon>Hypocreales</taxon>
        <taxon>Nectriaceae</taxon>
        <taxon>Fusarium</taxon>
        <taxon>Fusarium oxysporum species complex</taxon>
    </lineage>
</organism>
<dbReference type="Gene3D" id="3.40.50.12780">
    <property type="entry name" value="N-terminal domain of ligase-like"/>
    <property type="match status" value="1"/>
</dbReference>
<reference evidence="3" key="1">
    <citation type="journal article" date="2012" name="Mol. Plant Microbe Interact.">
        <title>A highly conserved effector in Fusarium oxysporum is required for full virulence on Arabidopsis.</title>
        <authorList>
            <person name="Thatcher L.F."/>
            <person name="Gardiner D.M."/>
            <person name="Kazan K."/>
            <person name="Manners J."/>
        </authorList>
    </citation>
    <scope>NUCLEOTIDE SEQUENCE [LARGE SCALE GENOMIC DNA]</scope>
    <source>
        <strain evidence="3">Fo5176</strain>
    </source>
</reference>
<evidence type="ECO:0000259" key="1">
    <source>
        <dbReference type="Pfam" id="PF00501"/>
    </source>
</evidence>
<dbReference type="EnsemblFungi" id="FOXG_15581T0">
    <property type="protein sequence ID" value="FOXG_15581P0"/>
    <property type="gene ID" value="FOXG_15581"/>
</dbReference>
<evidence type="ECO:0000313" key="2">
    <source>
        <dbReference type="EnsemblFungi" id="FOXG_16040P0"/>
    </source>
</evidence>
<dbReference type="SUPFAM" id="SSF56801">
    <property type="entry name" value="Acetyl-CoA synthetase-like"/>
    <property type="match status" value="1"/>
</dbReference>
<dbReference type="STRING" id="426428.A0A0C4BKV3"/>
<dbReference type="PANTHER" id="PTHR24096">
    <property type="entry name" value="LONG-CHAIN-FATTY-ACID--COA LIGASE"/>
    <property type="match status" value="1"/>
</dbReference>
<reference evidence="2" key="2">
    <citation type="submission" date="2025-05" db="UniProtKB">
        <authorList>
            <consortium name="EnsemblFungi"/>
        </authorList>
    </citation>
    <scope>IDENTIFICATION</scope>
    <source>
        <strain evidence="2">4287 / CBS 123668 / FGSC 9935 / NRRL 34936</strain>
    </source>
</reference>
<dbReference type="Pfam" id="PF00501">
    <property type="entry name" value="AMP-binding"/>
    <property type="match status" value="1"/>
</dbReference>
<feature type="domain" description="AMP-dependent synthetase/ligase" evidence="1">
    <location>
        <begin position="110"/>
        <end position="279"/>
    </location>
</feature>
<dbReference type="InterPro" id="IPR042099">
    <property type="entry name" value="ANL_N_sf"/>
</dbReference>